<gene>
    <name evidence="2" type="ORF">PGLA1383_LOCUS46454</name>
</gene>
<keyword evidence="1" id="KW-0732">Signal</keyword>
<protein>
    <submittedName>
        <fullName evidence="2">Uncharacterized protein</fullName>
    </submittedName>
</protein>
<name>A0A813GXN2_POLGL</name>
<evidence type="ECO:0000313" key="2">
    <source>
        <dbReference type="EMBL" id="CAE8630058.1"/>
    </source>
</evidence>
<sequence>MATVKLIKFVAVAILASSSAAEPTNRTCAGQDQDDMVALQVGEQSHAGACHCGKVCPGYNAPGGGAVHFSCSDAKESYLASNPGVDQEALSQTECRFIDGRNPKRSILWGNAKCWSASGSALTVRFKLLHCNEKTRSSCPAGFKRGDRNCSPKSFKEGNCRSSCPAGYYYIDYAASMNVVCPNGWCACRLGGCGCKAEGSCR</sequence>
<organism evidence="2 3">
    <name type="scientific">Polarella glacialis</name>
    <name type="common">Dinoflagellate</name>
    <dbReference type="NCBI Taxonomy" id="89957"/>
    <lineage>
        <taxon>Eukaryota</taxon>
        <taxon>Sar</taxon>
        <taxon>Alveolata</taxon>
        <taxon>Dinophyceae</taxon>
        <taxon>Suessiales</taxon>
        <taxon>Suessiaceae</taxon>
        <taxon>Polarella</taxon>
    </lineage>
</organism>
<dbReference type="EMBL" id="CAJNNV010029780">
    <property type="protein sequence ID" value="CAE8630058.1"/>
    <property type="molecule type" value="Genomic_DNA"/>
</dbReference>
<accession>A0A813GXN2</accession>
<comment type="caution">
    <text evidence="2">The sequence shown here is derived from an EMBL/GenBank/DDBJ whole genome shotgun (WGS) entry which is preliminary data.</text>
</comment>
<feature type="chain" id="PRO_5032760081" evidence="1">
    <location>
        <begin position="22"/>
        <end position="202"/>
    </location>
</feature>
<evidence type="ECO:0000256" key="1">
    <source>
        <dbReference type="SAM" id="SignalP"/>
    </source>
</evidence>
<reference evidence="2" key="1">
    <citation type="submission" date="2021-02" db="EMBL/GenBank/DDBJ databases">
        <authorList>
            <person name="Dougan E. K."/>
            <person name="Rhodes N."/>
            <person name="Thang M."/>
            <person name="Chan C."/>
        </authorList>
    </citation>
    <scope>NUCLEOTIDE SEQUENCE</scope>
</reference>
<evidence type="ECO:0000313" key="3">
    <source>
        <dbReference type="Proteomes" id="UP000654075"/>
    </source>
</evidence>
<dbReference type="AlphaFoldDB" id="A0A813GXN2"/>
<keyword evidence="3" id="KW-1185">Reference proteome</keyword>
<feature type="signal peptide" evidence="1">
    <location>
        <begin position="1"/>
        <end position="21"/>
    </location>
</feature>
<proteinExistence type="predicted"/>
<dbReference type="Proteomes" id="UP000654075">
    <property type="component" value="Unassembled WGS sequence"/>
</dbReference>